<evidence type="ECO:0000313" key="2">
    <source>
        <dbReference type="Proteomes" id="UP001473302"/>
    </source>
</evidence>
<dbReference type="EMBL" id="BAABUK010000035">
    <property type="protein sequence ID" value="GAA5816775.1"/>
    <property type="molecule type" value="Genomic_DNA"/>
</dbReference>
<evidence type="ECO:0000313" key="1">
    <source>
        <dbReference type="EMBL" id="GAA5816775.1"/>
    </source>
</evidence>
<gene>
    <name evidence="1" type="ORF">MFLAVUS_010308</name>
</gene>
<proteinExistence type="predicted"/>
<sequence length="242" mass="28020">MVNILAEIPRNRKTDEIIIQLGVFCNCRVCLTLQPILTKILNDETNQFMYEQRIDTYHYVIPKLPSQLLQPVLQQRPFTYKAFQVGILRHVYSESHGFGFDHNADEPYFLYRNKILDTNPIPIDCNTVVLLFKKTDKISSSQTNREIYLNLRTNPWINVLTIKHFKFEMTDKKFVRSKDTSEMIEGPQFPLDNFGIDHDIPIVISTQYEGYSSSLALMAKIVGHGMAVDLTLLAEPMTLARF</sequence>
<accession>A0ABP9ZCC9</accession>
<keyword evidence="2" id="KW-1185">Reference proteome</keyword>
<dbReference type="Proteomes" id="UP001473302">
    <property type="component" value="Unassembled WGS sequence"/>
</dbReference>
<comment type="caution">
    <text evidence="1">The sequence shown here is derived from an EMBL/GenBank/DDBJ whole genome shotgun (WGS) entry which is preliminary data.</text>
</comment>
<organism evidence="1 2">
    <name type="scientific">Mucor flavus</name>
    <dbReference type="NCBI Taxonomy" id="439312"/>
    <lineage>
        <taxon>Eukaryota</taxon>
        <taxon>Fungi</taxon>
        <taxon>Fungi incertae sedis</taxon>
        <taxon>Mucoromycota</taxon>
        <taxon>Mucoromycotina</taxon>
        <taxon>Mucoromycetes</taxon>
        <taxon>Mucorales</taxon>
        <taxon>Mucorineae</taxon>
        <taxon>Mucoraceae</taxon>
        <taxon>Mucor</taxon>
    </lineage>
</organism>
<protein>
    <submittedName>
        <fullName evidence="1">Uncharacterized protein</fullName>
    </submittedName>
</protein>
<reference evidence="1 2" key="1">
    <citation type="submission" date="2024-04" db="EMBL/GenBank/DDBJ databases">
        <title>genome sequences of Mucor flavus KT1a and Helicostylum pulchrum KT1b strains isolated from the surface of a dry-aged beef.</title>
        <authorList>
            <person name="Toyotome T."/>
            <person name="Hosono M."/>
            <person name="Torimaru M."/>
            <person name="Fukuda K."/>
            <person name="Mikami N."/>
        </authorList>
    </citation>
    <scope>NUCLEOTIDE SEQUENCE [LARGE SCALE GENOMIC DNA]</scope>
    <source>
        <strain evidence="1 2">KT1a</strain>
    </source>
</reference>
<name>A0ABP9ZCC9_9FUNG</name>